<keyword evidence="1" id="KW-0645">Protease</keyword>
<gene>
    <name evidence="2" type="ORF">E5676_scaffold772G00110</name>
    <name evidence="1" type="ORF">E6C27_scaffold90G001130</name>
</gene>
<sequence length="245" mass="26737">MNSVVDWVCSATGRLHSGDVGNRRAALISGIVLTNNVGVIQAPIFRVFFDGQSRPTSQRRCGQSTGSINFEYRVDEWRRHDSGTDLSGCSLTGSVGLQATVDGQRRCFVGRATGFNSQFREHLLKLLETTSNQTPTSQQGRVFIVTRQEVEQAGTVVTGIDWLSVNHTSIDCSRKEVVFNPLSAGSFKFTGAETVVLPKVISAMKAGKLLNQGTWSILTSVVDIREPKVSLSAEPMVREYPNVGE</sequence>
<dbReference type="EMBL" id="SSTE01001308">
    <property type="protein sequence ID" value="KAA0065654.1"/>
    <property type="molecule type" value="Genomic_DNA"/>
</dbReference>
<name>A0A5A7VED9_CUCMM</name>
<dbReference type="EMBL" id="SSTD01016199">
    <property type="protein sequence ID" value="TYK01428.1"/>
    <property type="molecule type" value="Genomic_DNA"/>
</dbReference>
<dbReference type="GO" id="GO:0006508">
    <property type="term" value="P:proteolysis"/>
    <property type="evidence" value="ECO:0007669"/>
    <property type="project" value="UniProtKB-KW"/>
</dbReference>
<proteinExistence type="predicted"/>
<reference evidence="3 4" key="1">
    <citation type="submission" date="2019-08" db="EMBL/GenBank/DDBJ databases">
        <title>Draft genome sequences of two oriental melons (Cucumis melo L. var makuwa).</title>
        <authorList>
            <person name="Kwon S.-Y."/>
        </authorList>
    </citation>
    <scope>NUCLEOTIDE SEQUENCE [LARGE SCALE GENOMIC DNA]</scope>
    <source>
        <strain evidence="4">cv. Chang Bougi</strain>
        <strain evidence="3">cv. SW 3</strain>
        <tissue evidence="1">Leaf</tissue>
    </source>
</reference>
<organism evidence="1 3">
    <name type="scientific">Cucumis melo var. makuwa</name>
    <name type="common">Oriental melon</name>
    <dbReference type="NCBI Taxonomy" id="1194695"/>
    <lineage>
        <taxon>Eukaryota</taxon>
        <taxon>Viridiplantae</taxon>
        <taxon>Streptophyta</taxon>
        <taxon>Embryophyta</taxon>
        <taxon>Tracheophyta</taxon>
        <taxon>Spermatophyta</taxon>
        <taxon>Magnoliopsida</taxon>
        <taxon>eudicotyledons</taxon>
        <taxon>Gunneridae</taxon>
        <taxon>Pentapetalae</taxon>
        <taxon>rosids</taxon>
        <taxon>fabids</taxon>
        <taxon>Cucurbitales</taxon>
        <taxon>Cucurbitaceae</taxon>
        <taxon>Benincaseae</taxon>
        <taxon>Cucumis</taxon>
    </lineage>
</organism>
<dbReference type="AlphaFoldDB" id="A0A5A7VED9"/>
<dbReference type="OrthoDB" id="437338at2759"/>
<evidence type="ECO:0000313" key="2">
    <source>
        <dbReference type="EMBL" id="TYK01428.1"/>
    </source>
</evidence>
<comment type="caution">
    <text evidence="1">The sequence shown here is derived from an EMBL/GenBank/DDBJ whole genome shotgun (WGS) entry which is preliminary data.</text>
</comment>
<keyword evidence="1" id="KW-0378">Hydrolase</keyword>
<evidence type="ECO:0000313" key="3">
    <source>
        <dbReference type="Proteomes" id="UP000321393"/>
    </source>
</evidence>
<evidence type="ECO:0000313" key="4">
    <source>
        <dbReference type="Proteomes" id="UP000321947"/>
    </source>
</evidence>
<dbReference type="Proteomes" id="UP000321393">
    <property type="component" value="Unassembled WGS sequence"/>
</dbReference>
<dbReference type="GO" id="GO:0008233">
    <property type="term" value="F:peptidase activity"/>
    <property type="evidence" value="ECO:0007669"/>
    <property type="project" value="UniProtKB-KW"/>
</dbReference>
<evidence type="ECO:0000313" key="1">
    <source>
        <dbReference type="EMBL" id="KAA0065654.1"/>
    </source>
</evidence>
<dbReference type="Proteomes" id="UP000321947">
    <property type="component" value="Unassembled WGS sequence"/>
</dbReference>
<protein>
    <submittedName>
        <fullName evidence="1">Gag protease polyprotein</fullName>
    </submittedName>
</protein>
<accession>A0A5A7VED9</accession>